<keyword evidence="4" id="KW-0732">Signal</keyword>
<evidence type="ECO:0000313" key="10">
    <source>
        <dbReference type="EMBL" id="CEK11190.1"/>
    </source>
</evidence>
<dbReference type="Gene3D" id="3.30.1370.120">
    <property type="match status" value="1"/>
</dbReference>
<keyword evidence="5" id="KW-0472">Membrane</keyword>
<protein>
    <submittedName>
        <fullName evidence="10">Fimbrial assembly protein pilQ</fullName>
    </submittedName>
</protein>
<evidence type="ECO:0000256" key="3">
    <source>
        <dbReference type="ARBA" id="ARBA00022692"/>
    </source>
</evidence>
<organism evidence="10 11">
    <name type="scientific">Legionella hackeliae</name>
    <dbReference type="NCBI Taxonomy" id="449"/>
    <lineage>
        <taxon>Bacteria</taxon>
        <taxon>Pseudomonadati</taxon>
        <taxon>Pseudomonadota</taxon>
        <taxon>Gammaproteobacteria</taxon>
        <taxon>Legionellales</taxon>
        <taxon>Legionellaceae</taxon>
        <taxon>Legionella</taxon>
    </lineage>
</organism>
<dbReference type="PATRIC" id="fig|449.7.peg.291"/>
<dbReference type="Pfam" id="PF03958">
    <property type="entry name" value="Secretin_N"/>
    <property type="match status" value="1"/>
</dbReference>
<keyword evidence="3" id="KW-0812">Transmembrane</keyword>
<comment type="similarity">
    <text evidence="7">Belongs to the bacterial secretin family.</text>
</comment>
<evidence type="ECO:0000256" key="5">
    <source>
        <dbReference type="ARBA" id="ARBA00023136"/>
    </source>
</evidence>
<dbReference type="Gene3D" id="3.30.1370.130">
    <property type="match status" value="1"/>
</dbReference>
<name>A0A0A8UQR6_LEGHA</name>
<evidence type="ECO:0000259" key="9">
    <source>
        <dbReference type="SMART" id="SM00965"/>
    </source>
</evidence>
<dbReference type="InterPro" id="IPR013355">
    <property type="entry name" value="Pilus_4_PilQ"/>
</dbReference>
<dbReference type="GO" id="GO:0009306">
    <property type="term" value="P:protein secretion"/>
    <property type="evidence" value="ECO:0007669"/>
    <property type="project" value="InterPro"/>
</dbReference>
<evidence type="ECO:0000256" key="6">
    <source>
        <dbReference type="ARBA" id="ARBA00023237"/>
    </source>
</evidence>
<dbReference type="EMBL" id="LN681225">
    <property type="protein sequence ID" value="CEK11190.1"/>
    <property type="molecule type" value="Genomic_DNA"/>
</dbReference>
<evidence type="ECO:0000313" key="11">
    <source>
        <dbReference type="Proteomes" id="UP000032803"/>
    </source>
</evidence>
<evidence type="ECO:0000256" key="2">
    <source>
        <dbReference type="ARBA" id="ARBA00022448"/>
    </source>
</evidence>
<evidence type="ECO:0000256" key="1">
    <source>
        <dbReference type="ARBA" id="ARBA00004370"/>
    </source>
</evidence>
<comment type="subcellular location">
    <subcellularLocation>
        <location evidence="8">Cell outer membrane</location>
    </subcellularLocation>
    <subcellularLocation>
        <location evidence="1">Membrane</location>
    </subcellularLocation>
</comment>
<dbReference type="Pfam" id="PF00263">
    <property type="entry name" value="Secretin"/>
    <property type="match status" value="1"/>
</dbReference>
<reference evidence="11" key="1">
    <citation type="submission" date="2014-09" db="EMBL/GenBank/DDBJ databases">
        <authorList>
            <person name="Gomez-Valero L."/>
        </authorList>
    </citation>
    <scope>NUCLEOTIDE SEQUENCE [LARGE SCALE GENOMIC DNA]</scope>
    <source>
        <strain evidence="11">ATCC35250</strain>
    </source>
</reference>
<dbReference type="InterPro" id="IPR011662">
    <property type="entry name" value="Secretin/TonB_short_N"/>
</dbReference>
<proteinExistence type="inferred from homology"/>
<dbReference type="RefSeq" id="WP_231861898.1">
    <property type="nucleotide sequence ID" value="NZ_LN681225.1"/>
</dbReference>
<dbReference type="InterPro" id="IPR001775">
    <property type="entry name" value="GspD/PilQ"/>
</dbReference>
<dbReference type="Proteomes" id="UP000032803">
    <property type="component" value="Chromosome I"/>
</dbReference>
<evidence type="ECO:0000256" key="7">
    <source>
        <dbReference type="RuleBase" id="RU004003"/>
    </source>
</evidence>
<dbReference type="SMART" id="SM00965">
    <property type="entry name" value="STN"/>
    <property type="match status" value="1"/>
</dbReference>
<dbReference type="HOGENOM" id="CLU_006756_2_3_6"/>
<dbReference type="InterPro" id="IPR004846">
    <property type="entry name" value="T2SS/T3SS_dom"/>
</dbReference>
<dbReference type="NCBIfam" id="TIGR02515">
    <property type="entry name" value="IV_pilus_PilQ"/>
    <property type="match status" value="1"/>
</dbReference>
<sequence length="490" mass="54683">MYKLLLGLCLFFPFSKEIVAHNFSIPQPTKMDVKSEKKDGIIKSKLGDKRISLNFQDIEVRVVLQLLAEFTGKNMVVSDTVTGNITLSLNDVSWEQALDIILTTQSLEKRRMGKIMFIAPTDELTKREKNIRQAKFETTNLAPLQSMLFRINYAKAADIAIVLQEKKEAFLSERGRVAVDIRTNSLWVQDHHKQLNIITRLIKQLDIPVRQVLIEARIVNVTKDFAQDLGLRFGVARAGALRDHLKSNDGAFKNSNSSNIASLTDRLNFDLTGLPGASSSASVGIALARLSNNILLDLELSALESEGRGEVISSPRLIATNQQPALIESGEEIPYQEATSSGATAVAFKKAVLSLKVTPQITPDNRILMDLKINQDIPSPKVFNGVPTILTKEIQTNVLVDNGRTIVLGGIYKQDKNNEINRIPFLGELPVVGPLFRNQSVSTRNEELLIFITPRIISNNLSPKSFDSQRQRAVRDVKLKKFGRQLEKRH</sequence>
<dbReference type="PRINTS" id="PR00811">
    <property type="entry name" value="BCTERIALGSPD"/>
</dbReference>
<dbReference type="AlphaFoldDB" id="A0A0A8UQR6"/>
<dbReference type="STRING" id="449.LHA_2167"/>
<evidence type="ECO:0000256" key="4">
    <source>
        <dbReference type="ARBA" id="ARBA00022729"/>
    </source>
</evidence>
<gene>
    <name evidence="10" type="ORF">LHA_2167</name>
</gene>
<dbReference type="InterPro" id="IPR051808">
    <property type="entry name" value="Type_IV_pilus_biogenesis"/>
</dbReference>
<keyword evidence="2 8" id="KW-0813">Transport</keyword>
<dbReference type="PANTHER" id="PTHR30604">
    <property type="entry name" value="PROTEIN TRANSPORT PROTEIN HOFQ"/>
    <property type="match status" value="1"/>
</dbReference>
<dbReference type="InterPro" id="IPR049371">
    <property type="entry name" value="GspD-like_N0"/>
</dbReference>
<dbReference type="InterPro" id="IPR005644">
    <property type="entry name" value="NolW-like"/>
</dbReference>
<dbReference type="PANTHER" id="PTHR30604:SF1">
    <property type="entry name" value="DNA UTILIZATION PROTEIN HOFQ"/>
    <property type="match status" value="1"/>
</dbReference>
<dbReference type="GO" id="GO:0009279">
    <property type="term" value="C:cell outer membrane"/>
    <property type="evidence" value="ECO:0007669"/>
    <property type="project" value="UniProtKB-SubCell"/>
</dbReference>
<keyword evidence="6" id="KW-0998">Cell outer membrane</keyword>
<feature type="domain" description="Secretin/TonB short N-terminal" evidence="9">
    <location>
        <begin position="73"/>
        <end position="121"/>
    </location>
</feature>
<dbReference type="InterPro" id="IPR038591">
    <property type="entry name" value="NolW-like_sf"/>
</dbReference>
<dbReference type="Pfam" id="PF21305">
    <property type="entry name" value="type_II_gspD_N0"/>
    <property type="match status" value="1"/>
</dbReference>
<accession>A0A0A8UQR6</accession>
<evidence type="ECO:0000256" key="8">
    <source>
        <dbReference type="RuleBase" id="RU004004"/>
    </source>
</evidence>
<keyword evidence="11" id="KW-1185">Reference proteome</keyword>
<dbReference type="KEGG" id="lha:LHA_2167"/>